<keyword evidence="2" id="KW-0378">Hydrolase</keyword>
<evidence type="ECO:0000313" key="3">
    <source>
        <dbReference type="Proteomes" id="UP001302349"/>
    </source>
</evidence>
<feature type="signal peptide" evidence="1">
    <location>
        <begin position="1"/>
        <end position="29"/>
    </location>
</feature>
<keyword evidence="1" id="KW-0732">Signal</keyword>
<proteinExistence type="predicted"/>
<dbReference type="Gene3D" id="3.40.50.1820">
    <property type="entry name" value="alpha/beta hydrolase"/>
    <property type="match status" value="1"/>
</dbReference>
<evidence type="ECO:0000313" key="2">
    <source>
        <dbReference type="EMBL" id="WOK07325.1"/>
    </source>
</evidence>
<dbReference type="InterPro" id="IPR000801">
    <property type="entry name" value="Esterase-like"/>
</dbReference>
<organism evidence="2 3">
    <name type="scientific">Imperialibacter roseus</name>
    <dbReference type="NCBI Taxonomy" id="1324217"/>
    <lineage>
        <taxon>Bacteria</taxon>
        <taxon>Pseudomonadati</taxon>
        <taxon>Bacteroidota</taxon>
        <taxon>Cytophagia</taxon>
        <taxon>Cytophagales</taxon>
        <taxon>Flammeovirgaceae</taxon>
        <taxon>Imperialibacter</taxon>
    </lineage>
</organism>
<dbReference type="InterPro" id="IPR050583">
    <property type="entry name" value="Mycobacterial_A85_antigen"/>
</dbReference>
<evidence type="ECO:0000256" key="1">
    <source>
        <dbReference type="SAM" id="SignalP"/>
    </source>
</evidence>
<feature type="chain" id="PRO_5047549842" evidence="1">
    <location>
        <begin position="30"/>
        <end position="405"/>
    </location>
</feature>
<name>A0ABZ0ISG2_9BACT</name>
<dbReference type="GO" id="GO:0016787">
    <property type="term" value="F:hydrolase activity"/>
    <property type="evidence" value="ECO:0007669"/>
    <property type="project" value="UniProtKB-KW"/>
</dbReference>
<dbReference type="Gene3D" id="1.25.40.10">
    <property type="entry name" value="Tetratricopeptide repeat domain"/>
    <property type="match status" value="1"/>
</dbReference>
<keyword evidence="3" id="KW-1185">Reference proteome</keyword>
<dbReference type="SUPFAM" id="SSF48452">
    <property type="entry name" value="TPR-like"/>
    <property type="match status" value="1"/>
</dbReference>
<dbReference type="Pfam" id="PF00756">
    <property type="entry name" value="Esterase"/>
    <property type="match status" value="1"/>
</dbReference>
<dbReference type="Pfam" id="PF14559">
    <property type="entry name" value="TPR_19"/>
    <property type="match status" value="1"/>
</dbReference>
<dbReference type="Proteomes" id="UP001302349">
    <property type="component" value="Chromosome"/>
</dbReference>
<dbReference type="InterPro" id="IPR029058">
    <property type="entry name" value="AB_hydrolase_fold"/>
</dbReference>
<dbReference type="SUPFAM" id="SSF53474">
    <property type="entry name" value="alpha/beta-Hydrolases"/>
    <property type="match status" value="1"/>
</dbReference>
<reference evidence="2 3" key="1">
    <citation type="journal article" date="2023" name="Microbiol. Resour. Announc.">
        <title>Complete Genome Sequence of Imperialibacter roseus strain P4T.</title>
        <authorList>
            <person name="Tizabi D.R."/>
            <person name="Bachvaroff T."/>
            <person name="Hill R.T."/>
        </authorList>
    </citation>
    <scope>NUCLEOTIDE SEQUENCE [LARGE SCALE GENOMIC DNA]</scope>
    <source>
        <strain evidence="2 3">P4T</strain>
    </source>
</reference>
<dbReference type="RefSeq" id="WP_317490007.1">
    <property type="nucleotide sequence ID" value="NZ_CP136051.1"/>
</dbReference>
<sequence length="405" mass="46256">MLSKIASRTMLKALALAAISFLSIIKLQAQVSTTENIVGTNHFIDSKILDEERQIQIYLPEGYGEEEKRYSVIFILDGQRFFLHTVGLAATFKQYQLTPEFIVVGITNSYPQRFNHFADGKQQFAEFIEKELMPYVESSYRTSGERLLFGWEYAGSFAFHMLANHPSLFDGYMLASPFPLLDKVDVLDKLPALNKSLYFSVSPNEFEVNRGVDKLDSLLSEKDLPGLDWTCFRLENEEHRSTGYSTLYHGLRKYFRYYPELQVDDLQAFVEAGGMAYAHSYTKERASRYGFSPNMSLWSRFTIVRSAVRARDYTRFREFYEALGSAMLISDLIEGGRSYGAFSIADFLVENGQHKQAIDIYLALLKQSPDSADLLSTLAGAYQALGNQGEAKKYLQKFKKLKQQK</sequence>
<dbReference type="InterPro" id="IPR011990">
    <property type="entry name" value="TPR-like_helical_dom_sf"/>
</dbReference>
<protein>
    <submittedName>
        <fullName evidence="2">Alpha/beta hydrolase-fold protein</fullName>
    </submittedName>
</protein>
<dbReference type="PANTHER" id="PTHR48098:SF6">
    <property type="entry name" value="FERRI-BACILLIBACTIN ESTERASE BESA"/>
    <property type="match status" value="1"/>
</dbReference>
<accession>A0ABZ0ISG2</accession>
<dbReference type="EMBL" id="CP136051">
    <property type="protein sequence ID" value="WOK07325.1"/>
    <property type="molecule type" value="Genomic_DNA"/>
</dbReference>
<gene>
    <name evidence="2" type="ORF">RT717_01655</name>
</gene>
<dbReference type="PANTHER" id="PTHR48098">
    <property type="entry name" value="ENTEROCHELIN ESTERASE-RELATED"/>
    <property type="match status" value="1"/>
</dbReference>